<dbReference type="Proteomes" id="UP000315700">
    <property type="component" value="Chromosome"/>
</dbReference>
<dbReference type="RefSeq" id="WP_197453621.1">
    <property type="nucleotide sequence ID" value="NZ_CP036271.1"/>
</dbReference>
<dbReference type="Pfam" id="PF07610">
    <property type="entry name" value="DUF1573"/>
    <property type="match status" value="1"/>
</dbReference>
<keyword evidence="2" id="KW-1185">Reference proteome</keyword>
<dbReference type="PANTHER" id="PTHR37833:SF1">
    <property type="entry name" value="SIGNAL PEPTIDE PROTEIN"/>
    <property type="match status" value="1"/>
</dbReference>
<gene>
    <name evidence="1" type="ORF">Pan44_50230</name>
</gene>
<dbReference type="Gene3D" id="2.60.40.10">
    <property type="entry name" value="Immunoglobulins"/>
    <property type="match status" value="1"/>
</dbReference>
<evidence type="ECO:0000313" key="1">
    <source>
        <dbReference type="EMBL" id="QDT56960.1"/>
    </source>
</evidence>
<proteinExistence type="predicted"/>
<dbReference type="PANTHER" id="PTHR37833">
    <property type="entry name" value="LIPOPROTEIN-RELATED"/>
    <property type="match status" value="1"/>
</dbReference>
<accession>A0A517SLG7</accession>
<protein>
    <recommendedName>
        <fullName evidence="3">DUF1573 domain-containing protein</fullName>
    </recommendedName>
</protein>
<dbReference type="PROSITE" id="PS51257">
    <property type="entry name" value="PROKAR_LIPOPROTEIN"/>
    <property type="match status" value="1"/>
</dbReference>
<reference evidence="1 2" key="1">
    <citation type="submission" date="2019-02" db="EMBL/GenBank/DDBJ databases">
        <title>Deep-cultivation of Planctomycetes and their phenomic and genomic characterization uncovers novel biology.</title>
        <authorList>
            <person name="Wiegand S."/>
            <person name="Jogler M."/>
            <person name="Boedeker C."/>
            <person name="Pinto D."/>
            <person name="Vollmers J."/>
            <person name="Rivas-Marin E."/>
            <person name="Kohn T."/>
            <person name="Peeters S.H."/>
            <person name="Heuer A."/>
            <person name="Rast P."/>
            <person name="Oberbeckmann S."/>
            <person name="Bunk B."/>
            <person name="Jeske O."/>
            <person name="Meyerdierks A."/>
            <person name="Storesund J.E."/>
            <person name="Kallscheuer N."/>
            <person name="Luecker S."/>
            <person name="Lage O.M."/>
            <person name="Pohl T."/>
            <person name="Merkel B.J."/>
            <person name="Hornburger P."/>
            <person name="Mueller R.-W."/>
            <person name="Bruemmer F."/>
            <person name="Labrenz M."/>
            <person name="Spormann A.M."/>
            <person name="Op den Camp H."/>
            <person name="Overmann J."/>
            <person name="Amann R."/>
            <person name="Jetten M.S.M."/>
            <person name="Mascher T."/>
            <person name="Medema M.H."/>
            <person name="Devos D.P."/>
            <person name="Kaster A.-K."/>
            <person name="Ovreas L."/>
            <person name="Rohde M."/>
            <person name="Galperin M.Y."/>
            <person name="Jogler C."/>
        </authorList>
    </citation>
    <scope>NUCLEOTIDE SEQUENCE [LARGE SCALE GENOMIC DNA]</scope>
    <source>
        <strain evidence="1 2">Pan44</strain>
    </source>
</reference>
<evidence type="ECO:0000313" key="2">
    <source>
        <dbReference type="Proteomes" id="UP000315700"/>
    </source>
</evidence>
<dbReference type="KEGG" id="ccos:Pan44_50230"/>
<dbReference type="InParanoid" id="A0A517SLG7"/>
<dbReference type="EMBL" id="CP036271">
    <property type="protein sequence ID" value="QDT56960.1"/>
    <property type="molecule type" value="Genomic_DNA"/>
</dbReference>
<dbReference type="AlphaFoldDB" id="A0A517SLG7"/>
<organism evidence="1 2">
    <name type="scientific">Caulifigura coniformis</name>
    <dbReference type="NCBI Taxonomy" id="2527983"/>
    <lineage>
        <taxon>Bacteria</taxon>
        <taxon>Pseudomonadati</taxon>
        <taxon>Planctomycetota</taxon>
        <taxon>Planctomycetia</taxon>
        <taxon>Planctomycetales</taxon>
        <taxon>Planctomycetaceae</taxon>
        <taxon>Caulifigura</taxon>
    </lineage>
</organism>
<evidence type="ECO:0008006" key="3">
    <source>
        <dbReference type="Google" id="ProtNLM"/>
    </source>
</evidence>
<dbReference type="InterPro" id="IPR013783">
    <property type="entry name" value="Ig-like_fold"/>
</dbReference>
<sequence>MSSADRDGTGRRLLASLSLCAILIGCKRGGSSQEPAPLLDTTSRDLGAIRLDADYESTFRISNTTDAPITITRIRSSCGCVAAGFDPAPIPPGQQREITLKLNTHGQTVLGPIVKHATIEFESGPPVQLELRARLDSDFEIEPRRVEFSADERSHEIRLTRRQLDSTSFAKLVLVGNADCYDVAEDSGKQTADLRVFRVTMKEASAGATLPELYFSDSASGRPLPFATVTCSRKGPTLRPSSFTVNARAGAPPKAAVRFRFVDFQSQPMRMVSVQPFDELSKRLLVIGFDPERDAKSFTLALAENSDLPDETLTRLMVSVDFTSLDQRTSGRLLLPCFLLGTGKSEKAEATTPPAAESAN</sequence>
<dbReference type="InterPro" id="IPR011467">
    <property type="entry name" value="DUF1573"/>
</dbReference>
<name>A0A517SLG7_9PLAN</name>